<proteinExistence type="predicted"/>
<dbReference type="PROSITE" id="PS00463">
    <property type="entry name" value="ZN2_CY6_FUNGAL_1"/>
    <property type="match status" value="1"/>
</dbReference>
<dbReference type="InterPro" id="IPR001138">
    <property type="entry name" value="Zn2Cys6_DnaBD"/>
</dbReference>
<keyword evidence="5" id="KW-0804">Transcription</keyword>
<dbReference type="InterPro" id="IPR052360">
    <property type="entry name" value="Transcr_Regulatory_Proteins"/>
</dbReference>
<evidence type="ECO:0000313" key="8">
    <source>
        <dbReference type="EMBL" id="KAL2851648.1"/>
    </source>
</evidence>
<sequence>MATQSTLPATIKRRKQTTRVKSGCRTCKIRRVKCDEQRPSCAKCVSTGRACDGYGIWSPPAGVLSRPKSQSLSVLYPPQTVPGLDQEERGHLHRFQHLVAGRLAEPFGSFFWDSLVLQMSLSEPAVVHASIALTSAYELFLPSQGIKPPGHTTSNVPFLLRQYNQAIRALTSNIKSENPTSLRIAAVSSVLFICLEILRGDLNAMQAHFSSGIKLLTQLQSRQDRSRITSEMVLVKEDPLAYDDHLVAVFTQLNLQFLTLGNSSQRKGTFVTSFSYSRRIHIPPVFQTGDEARRSFTSIVVAVIHLCKEFERTAHASGVHVPVPSATELEKQQALRVAMSEWVASYERSIVSLSLTISPQQKTGLTMLRIYGDMFIIIIGTCLTIKETAYDAHLSVFKSLIGRYDEFAAQASASQSASAPGVCKLDPSFTIDTGFFPPLYFTALKCRSHNIRRKALSLLQQYPTMEGPWTGPMVARVAGYVVALEEKNFSKALRSSRTEACLSDLTLQVEDKDKPTTPQTLLATPDIVLPEFCRIHCVECKLPNRHDSESNVTTLTLRRFQHELGKQGGWFVTFVDIDIRGSK</sequence>
<keyword evidence="6" id="KW-0539">Nucleus</keyword>
<keyword evidence="1" id="KW-0479">Metal-binding</keyword>
<keyword evidence="3" id="KW-0805">Transcription regulation</keyword>
<dbReference type="SUPFAM" id="SSF57701">
    <property type="entry name" value="Zn2/Cys6 DNA-binding domain"/>
    <property type="match status" value="1"/>
</dbReference>
<keyword evidence="9" id="KW-1185">Reference proteome</keyword>
<dbReference type="InterPro" id="IPR036864">
    <property type="entry name" value="Zn2-C6_fun-type_DNA-bd_sf"/>
</dbReference>
<evidence type="ECO:0000256" key="6">
    <source>
        <dbReference type="ARBA" id="ARBA00023242"/>
    </source>
</evidence>
<dbReference type="Proteomes" id="UP001610444">
    <property type="component" value="Unassembled WGS sequence"/>
</dbReference>
<dbReference type="PANTHER" id="PTHR36206:SF16">
    <property type="entry name" value="TRANSCRIPTION FACTOR DOMAIN-CONTAINING PROTEIN-RELATED"/>
    <property type="match status" value="1"/>
</dbReference>
<keyword evidence="4" id="KW-0238">DNA-binding</keyword>
<dbReference type="RefSeq" id="XP_070899905.1">
    <property type="nucleotide sequence ID" value="XM_071045344.1"/>
</dbReference>
<gene>
    <name evidence="8" type="ORF">BJX68DRAFT_265893</name>
</gene>
<dbReference type="PROSITE" id="PS50048">
    <property type="entry name" value="ZN2_CY6_FUNGAL_2"/>
    <property type="match status" value="1"/>
</dbReference>
<protein>
    <recommendedName>
        <fullName evidence="7">Zn(2)-C6 fungal-type domain-containing protein</fullName>
    </recommendedName>
</protein>
<evidence type="ECO:0000256" key="2">
    <source>
        <dbReference type="ARBA" id="ARBA00022833"/>
    </source>
</evidence>
<name>A0ABR4KH74_9EURO</name>
<dbReference type="EMBL" id="JBFXLR010000017">
    <property type="protein sequence ID" value="KAL2851648.1"/>
    <property type="molecule type" value="Genomic_DNA"/>
</dbReference>
<keyword evidence="2" id="KW-0862">Zinc</keyword>
<evidence type="ECO:0000259" key="7">
    <source>
        <dbReference type="PROSITE" id="PS50048"/>
    </source>
</evidence>
<evidence type="ECO:0000256" key="4">
    <source>
        <dbReference type="ARBA" id="ARBA00023125"/>
    </source>
</evidence>
<dbReference type="Pfam" id="PF00172">
    <property type="entry name" value="Zn_clus"/>
    <property type="match status" value="1"/>
</dbReference>
<evidence type="ECO:0000313" key="9">
    <source>
        <dbReference type="Proteomes" id="UP001610444"/>
    </source>
</evidence>
<evidence type="ECO:0000256" key="5">
    <source>
        <dbReference type="ARBA" id="ARBA00023163"/>
    </source>
</evidence>
<evidence type="ECO:0000256" key="1">
    <source>
        <dbReference type="ARBA" id="ARBA00022723"/>
    </source>
</evidence>
<feature type="domain" description="Zn(2)-C6 fungal-type" evidence="7">
    <location>
        <begin position="23"/>
        <end position="51"/>
    </location>
</feature>
<accession>A0ABR4KH74</accession>
<dbReference type="GeneID" id="98160508"/>
<reference evidence="8 9" key="1">
    <citation type="submission" date="2024-07" db="EMBL/GenBank/DDBJ databases">
        <title>Section-level genome sequencing and comparative genomics of Aspergillus sections Usti and Cavernicolus.</title>
        <authorList>
            <consortium name="Lawrence Berkeley National Laboratory"/>
            <person name="Nybo J.L."/>
            <person name="Vesth T.C."/>
            <person name="Theobald S."/>
            <person name="Frisvad J.C."/>
            <person name="Larsen T.O."/>
            <person name="Kjaerboelling I."/>
            <person name="Rothschild-Mancinelli K."/>
            <person name="Lyhne E.K."/>
            <person name="Kogle M.E."/>
            <person name="Barry K."/>
            <person name="Clum A."/>
            <person name="Na H."/>
            <person name="Ledsgaard L."/>
            <person name="Lin J."/>
            <person name="Lipzen A."/>
            <person name="Kuo A."/>
            <person name="Riley R."/>
            <person name="Mondo S."/>
            <person name="LaButti K."/>
            <person name="Haridas S."/>
            <person name="Pangalinan J."/>
            <person name="Salamov A.A."/>
            <person name="Simmons B.A."/>
            <person name="Magnuson J.K."/>
            <person name="Chen J."/>
            <person name="Drula E."/>
            <person name="Henrissat B."/>
            <person name="Wiebenga A."/>
            <person name="Lubbers R.J."/>
            <person name="Gomes A.C."/>
            <person name="Macurrencykelacurrency M.R."/>
            <person name="Stajich J."/>
            <person name="Grigoriev I.V."/>
            <person name="Mortensen U.H."/>
            <person name="De vries R.P."/>
            <person name="Baker S.E."/>
            <person name="Andersen M.R."/>
        </authorList>
    </citation>
    <scope>NUCLEOTIDE SEQUENCE [LARGE SCALE GENOMIC DNA]</scope>
    <source>
        <strain evidence="8 9">CBS 756.74</strain>
    </source>
</reference>
<organism evidence="8 9">
    <name type="scientific">Aspergillus pseudodeflectus</name>
    <dbReference type="NCBI Taxonomy" id="176178"/>
    <lineage>
        <taxon>Eukaryota</taxon>
        <taxon>Fungi</taxon>
        <taxon>Dikarya</taxon>
        <taxon>Ascomycota</taxon>
        <taxon>Pezizomycotina</taxon>
        <taxon>Eurotiomycetes</taxon>
        <taxon>Eurotiomycetidae</taxon>
        <taxon>Eurotiales</taxon>
        <taxon>Aspergillaceae</taxon>
        <taxon>Aspergillus</taxon>
        <taxon>Aspergillus subgen. Nidulantes</taxon>
    </lineage>
</organism>
<dbReference type="PANTHER" id="PTHR36206">
    <property type="entry name" value="ASPERCRYPTIN BIOSYNTHESIS CLUSTER-SPECIFIC TRANSCRIPTION REGULATOR ATNN-RELATED"/>
    <property type="match status" value="1"/>
</dbReference>
<dbReference type="SMART" id="SM00066">
    <property type="entry name" value="GAL4"/>
    <property type="match status" value="1"/>
</dbReference>
<evidence type="ECO:0000256" key="3">
    <source>
        <dbReference type="ARBA" id="ARBA00023015"/>
    </source>
</evidence>
<dbReference type="CDD" id="cd00067">
    <property type="entry name" value="GAL4"/>
    <property type="match status" value="1"/>
</dbReference>
<dbReference type="Gene3D" id="4.10.240.10">
    <property type="entry name" value="Zn(2)-C6 fungal-type DNA-binding domain"/>
    <property type="match status" value="1"/>
</dbReference>
<comment type="caution">
    <text evidence="8">The sequence shown here is derived from an EMBL/GenBank/DDBJ whole genome shotgun (WGS) entry which is preliminary data.</text>
</comment>